<feature type="region of interest" description="Disordered" evidence="1">
    <location>
        <begin position="1"/>
        <end position="25"/>
    </location>
</feature>
<dbReference type="EMBL" id="JAEPRB010000663">
    <property type="protein sequence ID" value="KAG2213710.1"/>
    <property type="molecule type" value="Genomic_DNA"/>
</dbReference>
<proteinExistence type="predicted"/>
<keyword evidence="3" id="KW-1185">Reference proteome</keyword>
<evidence type="ECO:0000256" key="1">
    <source>
        <dbReference type="SAM" id="MobiDB-lite"/>
    </source>
</evidence>
<organism evidence="2 3">
    <name type="scientific">Circinella minor</name>
    <dbReference type="NCBI Taxonomy" id="1195481"/>
    <lineage>
        <taxon>Eukaryota</taxon>
        <taxon>Fungi</taxon>
        <taxon>Fungi incertae sedis</taxon>
        <taxon>Mucoromycota</taxon>
        <taxon>Mucoromycotina</taxon>
        <taxon>Mucoromycetes</taxon>
        <taxon>Mucorales</taxon>
        <taxon>Lichtheimiaceae</taxon>
        <taxon>Circinella</taxon>
    </lineage>
</organism>
<dbReference type="AlphaFoldDB" id="A0A8H7VAW8"/>
<reference evidence="2 3" key="1">
    <citation type="submission" date="2020-12" db="EMBL/GenBank/DDBJ databases">
        <title>Metabolic potential, ecology and presence of endohyphal bacteria is reflected in genomic diversity of Mucoromycotina.</title>
        <authorList>
            <person name="Muszewska A."/>
            <person name="Okrasinska A."/>
            <person name="Steczkiewicz K."/>
            <person name="Drgas O."/>
            <person name="Orlowska M."/>
            <person name="Perlinska-Lenart U."/>
            <person name="Aleksandrzak-Piekarczyk T."/>
            <person name="Szatraj K."/>
            <person name="Zielenkiewicz U."/>
            <person name="Pilsyk S."/>
            <person name="Malc E."/>
            <person name="Mieczkowski P."/>
            <person name="Kruszewska J.S."/>
            <person name="Biernat P."/>
            <person name="Pawlowska J."/>
        </authorList>
    </citation>
    <scope>NUCLEOTIDE SEQUENCE [LARGE SCALE GENOMIC DNA]</scope>
    <source>
        <strain evidence="2 3">CBS 142.35</strain>
    </source>
</reference>
<evidence type="ECO:0000313" key="3">
    <source>
        <dbReference type="Proteomes" id="UP000646827"/>
    </source>
</evidence>
<feature type="compositionally biased region" description="Acidic residues" evidence="1">
    <location>
        <begin position="1"/>
        <end position="23"/>
    </location>
</feature>
<feature type="region of interest" description="Disordered" evidence="1">
    <location>
        <begin position="49"/>
        <end position="68"/>
    </location>
</feature>
<dbReference type="InterPro" id="IPR009057">
    <property type="entry name" value="Homeodomain-like_sf"/>
</dbReference>
<dbReference type="OrthoDB" id="2298197at2759"/>
<dbReference type="SUPFAM" id="SSF46689">
    <property type="entry name" value="Homeodomain-like"/>
    <property type="match status" value="1"/>
</dbReference>
<name>A0A8H7VAW8_9FUNG</name>
<dbReference type="Proteomes" id="UP000646827">
    <property type="component" value="Unassembled WGS sequence"/>
</dbReference>
<gene>
    <name evidence="2" type="ORF">INT45_006195</name>
</gene>
<sequence>MDSSTDDDTDDDNETIVSSDDEEPQLRYIVPVGPISGKGLVIPYLASTKHDDRVPEKPHKKYNNQASKKQRSLELRTYGWSFAKIAEVLDIPESTVKLHYYCYENRDGNAALMKKKGRGCNKLTSDGSKFFEKTILEQNTLTLEQIRRVYFLRYQVLLNPSTIYRNLVNKCGVTIKRAHPYAERRTNN</sequence>
<evidence type="ECO:0000313" key="2">
    <source>
        <dbReference type="EMBL" id="KAG2213710.1"/>
    </source>
</evidence>
<protein>
    <submittedName>
        <fullName evidence="2">Uncharacterized protein</fullName>
    </submittedName>
</protein>
<comment type="caution">
    <text evidence="2">The sequence shown here is derived from an EMBL/GenBank/DDBJ whole genome shotgun (WGS) entry which is preliminary data.</text>
</comment>
<accession>A0A8H7VAW8</accession>